<keyword evidence="3 9" id="KW-0812">Transmembrane</keyword>
<gene>
    <name evidence="11" type="ORF">WA026_000125</name>
</gene>
<evidence type="ECO:0000256" key="8">
    <source>
        <dbReference type="ARBA" id="ARBA00023224"/>
    </source>
</evidence>
<evidence type="ECO:0000313" key="12">
    <source>
        <dbReference type="Proteomes" id="UP001431783"/>
    </source>
</evidence>
<keyword evidence="6 9" id="KW-0472">Membrane</keyword>
<evidence type="ECO:0000256" key="2">
    <source>
        <dbReference type="ARBA" id="ARBA00010663"/>
    </source>
</evidence>
<dbReference type="AlphaFoldDB" id="A0AAW1V6W7"/>
<feature type="transmembrane region" description="Helical" evidence="9">
    <location>
        <begin position="157"/>
        <end position="179"/>
    </location>
</feature>
<dbReference type="InterPro" id="IPR000276">
    <property type="entry name" value="GPCR_Rhodpsn"/>
</dbReference>
<dbReference type="EMBL" id="JARQZJ010000121">
    <property type="protein sequence ID" value="KAK9887810.1"/>
    <property type="molecule type" value="Genomic_DNA"/>
</dbReference>
<keyword evidence="8" id="KW-0807">Transducer</keyword>
<feature type="transmembrane region" description="Helical" evidence="9">
    <location>
        <begin position="199"/>
        <end position="229"/>
    </location>
</feature>
<evidence type="ECO:0000256" key="7">
    <source>
        <dbReference type="ARBA" id="ARBA00023170"/>
    </source>
</evidence>
<name>A0AAW1V6W7_9CUCU</name>
<accession>A0AAW1V6W7</accession>
<dbReference type="PANTHER" id="PTHR45695">
    <property type="entry name" value="LEUCOKININ RECEPTOR-RELATED"/>
    <property type="match status" value="1"/>
</dbReference>
<dbReference type="PRINTS" id="PR00237">
    <property type="entry name" value="GPCRRHODOPSN"/>
</dbReference>
<dbReference type="GO" id="GO:0005886">
    <property type="term" value="C:plasma membrane"/>
    <property type="evidence" value="ECO:0007669"/>
    <property type="project" value="TreeGrafter"/>
</dbReference>
<comment type="subcellular location">
    <subcellularLocation>
        <location evidence="1">Membrane</location>
        <topology evidence="1">Multi-pass membrane protein</topology>
    </subcellularLocation>
</comment>
<evidence type="ECO:0000256" key="5">
    <source>
        <dbReference type="ARBA" id="ARBA00023040"/>
    </source>
</evidence>
<sequence>MVISDDNYEEIYELDLLQAEDYSEVNFINEIWVVKPLKEIIVELSIFLPVIIIGLSGNFLLIFTLATNKHLRTPANLMIGNMALADMLSLLVHPWVYLITYDFFQNYILGPFICRTEAALECAILISSVMSLSVISYDRLSSIVVPNTGLNQMTARICMVCTWLTGFFLSTPLIIFRSYKERQWKDFLETFCVEQPLIIQIYWPTICAVLVWLPLTILIICYISIFIKLQRFESVVLRKALSHQRKASYKKKVAKMMFIVILTFMLCRLPFTVLIFWRFSRFTGKSPQNINNNPGFYFYLWLASKFMIFLNAALNPIIYGITNEKFRKAFKNSKLSNWLFVKKSIIPDCPKNEQKTDENIFFIFKWKIKQKEENTRSNKTNNKENKICK</sequence>
<comment type="similarity">
    <text evidence="2">Belongs to the G-protein coupled receptor 1 family.</text>
</comment>
<feature type="transmembrane region" description="Helical" evidence="9">
    <location>
        <begin position="256"/>
        <end position="277"/>
    </location>
</feature>
<keyword evidence="12" id="KW-1185">Reference proteome</keyword>
<dbReference type="PANTHER" id="PTHR45695:SF9">
    <property type="entry name" value="LEUCOKININ RECEPTOR"/>
    <property type="match status" value="1"/>
</dbReference>
<protein>
    <recommendedName>
        <fullName evidence="10">G-protein coupled receptors family 1 profile domain-containing protein</fullName>
    </recommendedName>
</protein>
<organism evidence="11 12">
    <name type="scientific">Henosepilachna vigintioctopunctata</name>
    <dbReference type="NCBI Taxonomy" id="420089"/>
    <lineage>
        <taxon>Eukaryota</taxon>
        <taxon>Metazoa</taxon>
        <taxon>Ecdysozoa</taxon>
        <taxon>Arthropoda</taxon>
        <taxon>Hexapoda</taxon>
        <taxon>Insecta</taxon>
        <taxon>Pterygota</taxon>
        <taxon>Neoptera</taxon>
        <taxon>Endopterygota</taxon>
        <taxon>Coleoptera</taxon>
        <taxon>Polyphaga</taxon>
        <taxon>Cucujiformia</taxon>
        <taxon>Coccinelloidea</taxon>
        <taxon>Coccinellidae</taxon>
        <taxon>Epilachninae</taxon>
        <taxon>Epilachnini</taxon>
        <taxon>Henosepilachna</taxon>
    </lineage>
</organism>
<feature type="transmembrane region" description="Helical" evidence="9">
    <location>
        <begin position="46"/>
        <end position="66"/>
    </location>
</feature>
<evidence type="ECO:0000256" key="1">
    <source>
        <dbReference type="ARBA" id="ARBA00004141"/>
    </source>
</evidence>
<evidence type="ECO:0000256" key="4">
    <source>
        <dbReference type="ARBA" id="ARBA00022989"/>
    </source>
</evidence>
<comment type="caution">
    <text evidence="11">The sequence shown here is derived from an EMBL/GenBank/DDBJ whole genome shotgun (WGS) entry which is preliminary data.</text>
</comment>
<evidence type="ECO:0000256" key="9">
    <source>
        <dbReference type="SAM" id="Phobius"/>
    </source>
</evidence>
<dbReference type="GO" id="GO:0004930">
    <property type="term" value="F:G protein-coupled receptor activity"/>
    <property type="evidence" value="ECO:0007669"/>
    <property type="project" value="UniProtKB-KW"/>
</dbReference>
<keyword evidence="7" id="KW-0675">Receptor</keyword>
<keyword evidence="5" id="KW-0297">G-protein coupled receptor</keyword>
<evidence type="ECO:0000313" key="11">
    <source>
        <dbReference type="EMBL" id="KAK9887810.1"/>
    </source>
</evidence>
<feature type="domain" description="G-protein coupled receptors family 1 profile" evidence="10">
    <location>
        <begin position="57"/>
        <end position="319"/>
    </location>
</feature>
<dbReference type="PROSITE" id="PS50262">
    <property type="entry name" value="G_PROTEIN_RECEP_F1_2"/>
    <property type="match status" value="1"/>
</dbReference>
<reference evidence="11 12" key="1">
    <citation type="submission" date="2023-03" db="EMBL/GenBank/DDBJ databases">
        <title>Genome insight into feeding habits of ladybird beetles.</title>
        <authorList>
            <person name="Li H.-S."/>
            <person name="Huang Y.-H."/>
            <person name="Pang H."/>
        </authorList>
    </citation>
    <scope>NUCLEOTIDE SEQUENCE [LARGE SCALE GENOMIC DNA]</scope>
    <source>
        <strain evidence="11">SYSU_2023b</strain>
        <tissue evidence="11">Whole body</tissue>
    </source>
</reference>
<feature type="transmembrane region" description="Helical" evidence="9">
    <location>
        <begin position="297"/>
        <end position="321"/>
    </location>
</feature>
<proteinExistence type="inferred from homology"/>
<dbReference type="Proteomes" id="UP001431783">
    <property type="component" value="Unassembled WGS sequence"/>
</dbReference>
<keyword evidence="4 9" id="KW-1133">Transmembrane helix</keyword>
<dbReference type="Gene3D" id="1.20.1070.10">
    <property type="entry name" value="Rhodopsin 7-helix transmembrane proteins"/>
    <property type="match status" value="1"/>
</dbReference>
<evidence type="ECO:0000256" key="3">
    <source>
        <dbReference type="ARBA" id="ARBA00022692"/>
    </source>
</evidence>
<dbReference type="InterPro" id="IPR017452">
    <property type="entry name" value="GPCR_Rhodpsn_7TM"/>
</dbReference>
<dbReference type="SUPFAM" id="SSF81321">
    <property type="entry name" value="Family A G protein-coupled receptor-like"/>
    <property type="match status" value="1"/>
</dbReference>
<dbReference type="SMART" id="SM01381">
    <property type="entry name" value="7TM_GPCR_Srsx"/>
    <property type="match status" value="1"/>
</dbReference>
<feature type="transmembrane region" description="Helical" evidence="9">
    <location>
        <begin position="78"/>
        <end position="98"/>
    </location>
</feature>
<dbReference type="Pfam" id="PF00001">
    <property type="entry name" value="7tm_1"/>
    <property type="match status" value="1"/>
</dbReference>
<evidence type="ECO:0000256" key="6">
    <source>
        <dbReference type="ARBA" id="ARBA00023136"/>
    </source>
</evidence>
<evidence type="ECO:0000259" key="10">
    <source>
        <dbReference type="PROSITE" id="PS50262"/>
    </source>
</evidence>